<reference evidence="1 2" key="1">
    <citation type="journal article" date="2012" name="J. Bacteriol.">
        <title>Complete genome sequence of Mycoplasma haemocanis strain Illinois.</title>
        <authorList>
            <person name="do Nascimento N.C."/>
            <person name="Guimaraes A.M."/>
            <person name="Santos A.P."/>
            <person name="Sanmiguel P.J."/>
            <person name="Messick J.B."/>
        </authorList>
    </citation>
    <scope>NUCLEOTIDE SEQUENCE [LARGE SCALE GENOMIC DNA]</scope>
    <source>
        <strain evidence="1 2">Illinois</strain>
    </source>
</reference>
<keyword evidence="2" id="KW-1185">Reference proteome</keyword>
<dbReference type="KEGG" id="mhe:MHC_04000"/>
<accession>H6N7N6</accession>
<gene>
    <name evidence="1" type="ordered locus">MHC_04000</name>
</gene>
<sequence>MSKTLFLSLGTLGAGGVGLGVVGIHYWNKTPEAAKVAFREKYGKALLDTNSDDGIWTTKLNFLATSSSNPKNSHLVRAKAEKNGGKENEAKASLKRGCEEIYSKSIDGEDDFHDFRSFCSFNNGDKIPGGKTLVGADTDLSSHWNTFNSSSRENLYKGFREIFDARGNDANANNWKTKMFEKCKGIASDIFEGSISNFDTFCTKAGTVGGVGA</sequence>
<evidence type="ECO:0000313" key="2">
    <source>
        <dbReference type="Proteomes" id="UP000009135"/>
    </source>
</evidence>
<protein>
    <submittedName>
        <fullName evidence="1">Uncharacterized protein</fullName>
    </submittedName>
</protein>
<organism evidence="1 2">
    <name type="scientific">Mycoplasma haemocanis (strain Illinois)</name>
    <dbReference type="NCBI Taxonomy" id="1111676"/>
    <lineage>
        <taxon>Bacteria</taxon>
        <taxon>Bacillati</taxon>
        <taxon>Mycoplasmatota</taxon>
        <taxon>Mollicutes</taxon>
        <taxon>Mycoplasmataceae</taxon>
        <taxon>Mycoplasma</taxon>
    </lineage>
</organism>
<proteinExistence type="predicted"/>
<dbReference type="OrthoDB" id="9831847at2"/>
<dbReference type="HOGENOM" id="CLU_096783_0_0_14"/>
<dbReference type="EMBL" id="CP003199">
    <property type="protein sequence ID" value="AEW45658.1"/>
    <property type="molecule type" value="Genomic_DNA"/>
</dbReference>
<dbReference type="Proteomes" id="UP000009135">
    <property type="component" value="Chromosome"/>
</dbReference>
<evidence type="ECO:0000313" key="1">
    <source>
        <dbReference type="EMBL" id="AEW45658.1"/>
    </source>
</evidence>
<name>H6N7N6_MYCHN</name>
<dbReference type="STRING" id="1111676.MHC_04000"/>
<dbReference type="AlphaFoldDB" id="H6N7N6"/>